<comment type="subcellular location">
    <subcellularLocation>
        <location evidence="1">Membrane</location>
        <topology evidence="1">Multi-pass membrane protein</topology>
    </subcellularLocation>
</comment>
<evidence type="ECO:0000256" key="4">
    <source>
        <dbReference type="ARBA" id="ARBA00022741"/>
    </source>
</evidence>
<keyword evidence="4" id="KW-0547">Nucleotide-binding</keyword>
<feature type="transmembrane region" description="Helical" evidence="16">
    <location>
        <begin position="1363"/>
        <end position="1386"/>
    </location>
</feature>
<dbReference type="NCBIfam" id="TIGR01494">
    <property type="entry name" value="ATPase_P-type"/>
    <property type="match status" value="1"/>
</dbReference>
<feature type="transmembrane region" description="Helical" evidence="16">
    <location>
        <begin position="360"/>
        <end position="378"/>
    </location>
</feature>
<dbReference type="GO" id="GO:0016887">
    <property type="term" value="F:ATP hydrolysis activity"/>
    <property type="evidence" value="ECO:0007669"/>
    <property type="project" value="InterPro"/>
</dbReference>
<evidence type="ECO:0000313" key="19">
    <source>
        <dbReference type="Proteomes" id="UP001165065"/>
    </source>
</evidence>
<dbReference type="Pfam" id="PF13246">
    <property type="entry name" value="Cation_ATPase"/>
    <property type="match status" value="1"/>
</dbReference>
<evidence type="ECO:0000256" key="11">
    <source>
        <dbReference type="ARBA" id="ARBA00023201"/>
    </source>
</evidence>
<keyword evidence="3" id="KW-0479">Metal-binding</keyword>
<dbReference type="SUPFAM" id="SSF81653">
    <property type="entry name" value="Calcium ATPase, transduction domain A"/>
    <property type="match status" value="1"/>
</dbReference>
<dbReference type="EC" id="7.2.2.3" evidence="12"/>
<protein>
    <recommendedName>
        <fullName evidence="14">P-type sodium-transporting ATPase4</fullName>
        <ecNumber evidence="12">7.2.2.3</ecNumber>
    </recommendedName>
</protein>
<dbReference type="FunFam" id="3.40.50.1000:FF:000001">
    <property type="entry name" value="Phospholipid-transporting ATPase IC"/>
    <property type="match status" value="1"/>
</dbReference>
<dbReference type="SUPFAM" id="SSF81660">
    <property type="entry name" value="Metal cation-transporting ATPase, ATP-binding domain N"/>
    <property type="match status" value="1"/>
</dbReference>
<evidence type="ECO:0000256" key="8">
    <source>
        <dbReference type="ARBA" id="ARBA00022989"/>
    </source>
</evidence>
<dbReference type="GO" id="GO:0008554">
    <property type="term" value="F:P-type sodium transporter activity"/>
    <property type="evidence" value="ECO:0007669"/>
    <property type="project" value="UniProtKB-EC"/>
</dbReference>
<feature type="transmembrane region" description="Helical" evidence="16">
    <location>
        <begin position="87"/>
        <end position="109"/>
    </location>
</feature>
<dbReference type="PROSITE" id="PS00154">
    <property type="entry name" value="ATPASE_E1_E2"/>
    <property type="match status" value="1"/>
</dbReference>
<keyword evidence="8 16" id="KW-1133">Transmembrane helix</keyword>
<keyword evidence="10 16" id="KW-0472">Membrane</keyword>
<dbReference type="GO" id="GO:0045332">
    <property type="term" value="P:phospholipid translocation"/>
    <property type="evidence" value="ECO:0007669"/>
    <property type="project" value="TreeGrafter"/>
</dbReference>
<feature type="transmembrane region" description="Helical" evidence="16">
    <location>
        <begin position="1225"/>
        <end position="1244"/>
    </location>
</feature>
<accession>A0A9W7FYL7</accession>
<feature type="region of interest" description="Disordered" evidence="15">
    <location>
        <begin position="135"/>
        <end position="182"/>
    </location>
</feature>
<feature type="transmembrane region" description="Helical" evidence="16">
    <location>
        <begin position="62"/>
        <end position="81"/>
    </location>
</feature>
<evidence type="ECO:0000256" key="14">
    <source>
        <dbReference type="ARBA" id="ARBA00067200"/>
    </source>
</evidence>
<dbReference type="GO" id="GO:0140326">
    <property type="term" value="F:ATPase-coupled intramembrane lipid transporter activity"/>
    <property type="evidence" value="ECO:0007669"/>
    <property type="project" value="TreeGrafter"/>
</dbReference>
<keyword evidence="19" id="KW-1185">Reference proteome</keyword>
<dbReference type="Gene3D" id="3.40.50.1000">
    <property type="entry name" value="HAD superfamily/HAD-like"/>
    <property type="match status" value="3"/>
</dbReference>
<dbReference type="Gene3D" id="3.40.1110.10">
    <property type="entry name" value="Calcium-transporting ATPase, cytoplasmic domain N"/>
    <property type="match status" value="2"/>
</dbReference>
<feature type="transmembrane region" description="Helical" evidence="16">
    <location>
        <begin position="1196"/>
        <end position="1213"/>
    </location>
</feature>
<evidence type="ECO:0000256" key="6">
    <source>
        <dbReference type="ARBA" id="ARBA00022842"/>
    </source>
</evidence>
<keyword evidence="5" id="KW-0067">ATP-binding</keyword>
<dbReference type="InterPro" id="IPR023214">
    <property type="entry name" value="HAD_sf"/>
</dbReference>
<keyword evidence="11" id="KW-0406">Ion transport</keyword>
<evidence type="ECO:0000256" key="2">
    <source>
        <dbReference type="ARBA" id="ARBA00022692"/>
    </source>
</evidence>
<evidence type="ECO:0000256" key="9">
    <source>
        <dbReference type="ARBA" id="ARBA00023053"/>
    </source>
</evidence>
<organism evidence="18 19">
    <name type="scientific">Triparma columacea</name>
    <dbReference type="NCBI Taxonomy" id="722753"/>
    <lineage>
        <taxon>Eukaryota</taxon>
        <taxon>Sar</taxon>
        <taxon>Stramenopiles</taxon>
        <taxon>Ochrophyta</taxon>
        <taxon>Bolidophyceae</taxon>
        <taxon>Parmales</taxon>
        <taxon>Triparmaceae</taxon>
        <taxon>Triparma</taxon>
    </lineage>
</organism>
<gene>
    <name evidence="18" type="ORF">TrCOL_g11302</name>
</gene>
<comment type="caution">
    <text evidence="18">The sequence shown here is derived from an EMBL/GenBank/DDBJ whole genome shotgun (WGS) entry which is preliminary data.</text>
</comment>
<dbReference type="PANTHER" id="PTHR24092">
    <property type="entry name" value="PROBABLE PHOSPHOLIPID-TRANSPORTING ATPASE"/>
    <property type="match status" value="1"/>
</dbReference>
<dbReference type="GO" id="GO:0046872">
    <property type="term" value="F:metal ion binding"/>
    <property type="evidence" value="ECO:0007669"/>
    <property type="project" value="UniProtKB-KW"/>
</dbReference>
<dbReference type="Gene3D" id="2.70.150.10">
    <property type="entry name" value="Calcium-transporting ATPase, cytoplasmic transduction domain A"/>
    <property type="match status" value="1"/>
</dbReference>
<dbReference type="InterPro" id="IPR032630">
    <property type="entry name" value="P_typ_ATPase_c"/>
</dbReference>
<feature type="transmembrane region" description="Helical" evidence="16">
    <location>
        <begin position="1322"/>
        <end position="1343"/>
    </location>
</feature>
<dbReference type="InterPro" id="IPR018303">
    <property type="entry name" value="ATPase_P-typ_P_site"/>
</dbReference>
<evidence type="ECO:0000256" key="7">
    <source>
        <dbReference type="ARBA" id="ARBA00022967"/>
    </source>
</evidence>
<dbReference type="OrthoDB" id="377733at2759"/>
<evidence type="ECO:0000313" key="18">
    <source>
        <dbReference type="EMBL" id="GMI23610.1"/>
    </source>
</evidence>
<evidence type="ECO:0000256" key="16">
    <source>
        <dbReference type="SAM" id="Phobius"/>
    </source>
</evidence>
<dbReference type="InterPro" id="IPR001757">
    <property type="entry name" value="P_typ_ATPase"/>
</dbReference>
<keyword evidence="11" id="KW-0739">Sodium transport</keyword>
<name>A0A9W7FYL7_9STRA</name>
<reference evidence="19" key="1">
    <citation type="journal article" date="2023" name="Commun. Biol.">
        <title>Genome analysis of Parmales, the sister group of diatoms, reveals the evolutionary specialization of diatoms from phago-mixotrophs to photoautotrophs.</title>
        <authorList>
            <person name="Ban H."/>
            <person name="Sato S."/>
            <person name="Yoshikawa S."/>
            <person name="Yamada K."/>
            <person name="Nakamura Y."/>
            <person name="Ichinomiya M."/>
            <person name="Sato N."/>
            <person name="Blanc-Mathieu R."/>
            <person name="Endo H."/>
            <person name="Kuwata A."/>
            <person name="Ogata H."/>
        </authorList>
    </citation>
    <scope>NUCLEOTIDE SEQUENCE [LARGE SCALE GENOMIC DNA]</scope>
</reference>
<keyword evidence="2 16" id="KW-0812">Transmembrane</keyword>
<feature type="domain" description="P-type ATPase C-terminal" evidence="17">
    <location>
        <begin position="1161"/>
        <end position="1440"/>
    </location>
</feature>
<feature type="transmembrane region" description="Helical" evidence="16">
    <location>
        <begin position="1274"/>
        <end position="1296"/>
    </location>
</feature>
<dbReference type="Pfam" id="PF16212">
    <property type="entry name" value="PhoLip_ATPase_C"/>
    <property type="match status" value="1"/>
</dbReference>
<keyword evidence="9" id="KW-0915">Sodium</keyword>
<dbReference type="Proteomes" id="UP001165065">
    <property type="component" value="Unassembled WGS sequence"/>
</dbReference>
<feature type="region of interest" description="Disordered" evidence="15">
    <location>
        <begin position="939"/>
        <end position="961"/>
    </location>
</feature>
<keyword evidence="7" id="KW-1278">Translocase</keyword>
<feature type="transmembrane region" description="Helical" evidence="16">
    <location>
        <begin position="399"/>
        <end position="423"/>
    </location>
</feature>
<feature type="region of interest" description="Disordered" evidence="15">
    <location>
        <begin position="1019"/>
        <end position="1043"/>
    </location>
</feature>
<evidence type="ECO:0000256" key="10">
    <source>
        <dbReference type="ARBA" id="ARBA00023136"/>
    </source>
</evidence>
<dbReference type="EMBL" id="BRYA01000571">
    <property type="protein sequence ID" value="GMI23610.1"/>
    <property type="molecule type" value="Genomic_DNA"/>
</dbReference>
<evidence type="ECO:0000256" key="5">
    <source>
        <dbReference type="ARBA" id="ARBA00022840"/>
    </source>
</evidence>
<evidence type="ECO:0000256" key="3">
    <source>
        <dbReference type="ARBA" id="ARBA00022723"/>
    </source>
</evidence>
<dbReference type="SUPFAM" id="SSF56784">
    <property type="entry name" value="HAD-like"/>
    <property type="match status" value="1"/>
</dbReference>
<evidence type="ECO:0000256" key="13">
    <source>
        <dbReference type="ARBA" id="ARBA00049499"/>
    </source>
</evidence>
<dbReference type="InterPro" id="IPR023298">
    <property type="entry name" value="ATPase_P-typ_TM_dom_sf"/>
</dbReference>
<dbReference type="GO" id="GO:0005886">
    <property type="term" value="C:plasma membrane"/>
    <property type="evidence" value="ECO:0007669"/>
    <property type="project" value="TreeGrafter"/>
</dbReference>
<sequence>MSFDSDVPSASRLIMTLEENPEHCNNTLQTNKYDFTPRFHLGFKRFRKWFLIKAVAQQFRRLGNIYFLVIGLIMAVGWYSSAFPSAITPWTTLGPLALVVSVSLLNEFLTDRGRHNSDKRINLTKFRKVSFSSTLSDEEGRGDSSDEGLSDSLERTENTPPTSPTTSTLHQRFGPSTNTRPVLSQNITTGSLLYLSNRTVIPADCIMVACSGEVGYVETSNIDGETNLKVKVVPKDVLSWGASLEQKLTGGKVEAEQPNASVHTFSGVIEDSSGARTAVDEANFLVRGSVLRNTEWVIALVVYTGVDTKLVRNSRHPPSKLSQLDRLVNRAIWMILAAEAVVVTICAIVSSAVNTTFYNNAWYLTSGNIASLGGVMLVPTQPDTFRYNWLQNWFTFLTIYSNLVPLSLYVTLEVTIFALMHFISTDVDMFHEESSTPAMARSNTVADLGMVQYIFSDKTGTLTANIMEFKRATVRGNIYGKPVMERADASMGDYKDVEDIVREKSFEAEMFVRVMALCHTVVVEATPGTTNDSDAPEGFEYQAESPDESALVNAGSALGYQLLGGTQVGVRIKVNGNLSLLSNPPSESVTSQDAFQDGLAKCISSVGDCKDRTAQFVDLQQGPAKVREEEWEVLAVNKFDSDRKRMSVLLRSPAHLGRLPILFCKGADSSMLVDGVCIAGSALGTMVDRSTIDLSTLGCSIDHFEHLLQLQQDLAEFARDGLRTLVMGVRVLSEGESGRWIGEYKAATEKVGEERNEALTRAALSIERNIYVVGASGIEDKLQDGVPSTIDKLGSAGIKIWVLTGDKKETAIEIGYATLLLKEDTELTIFDGDENSEAEIKEYMAKAFIERVKSGKLPKYSKTYVLDERVPFGIKLNNFFRRCAGKEELLTDNRKKLKVRHHANILVKKLQEDRTQPAGRNIFAKAKLARRFSRRISEKFSRSSRSRSRSNSSSFGFSPEDDNESVITLHDSENAVKPSRLERLFAVDKYVRHGLLKKHVLKKRAKHNASVTRAVAREESDRFPIRPSNSSLPLSPVEDDREEVRRRTFTTATLEATPATDIKSPFSESDGALIITGSALKNILGDHNMEEMLFNLAACSKSVIACRVSPKQKALLVKMVKKYVSPRPVTLAIGDGANDVGMIQEAQVGIGISGLEGQQAVNNSDFAIAQFRFLAPLLLVHGRWNYVRMAKVCMYSFYKNAILVFTIFYFQIYCHWTGRPLYDEWVIGMYNFVLGFPILFIGIFDRDVTKRFALDNPETYIVGRMNQELARRVIYRWATLAVSQASIIYFFSQIVYGNGMSGKASATFAYIPGFADGSGENLAAYGTTTYATLVVCLTIKVMIETKSFISGQFRGDFVDRLPYTWIGLTVGTFGLFALGVGLYQFVYFGNFGSAGGFFVWVAEHTFVDRPWTYLFVIVVTVACTTLDVTAKLIAYIYFPSQTNIYQEISKVENSKLLRERKANGDQREEEVSTNFCCGFESIWGKRKSHHDDVDSGLEHISTSKEIDGVELSSNWAQTETFKRASLEEIQGLESYNEV</sequence>
<dbReference type="PANTHER" id="PTHR24092:SF218">
    <property type="entry name" value="PHOSPHOLIPID-TRANSPORTING ATPASE"/>
    <property type="match status" value="1"/>
</dbReference>
<keyword evidence="6" id="KW-0460">Magnesium</keyword>
<evidence type="ECO:0000256" key="15">
    <source>
        <dbReference type="SAM" id="MobiDB-lite"/>
    </source>
</evidence>
<evidence type="ECO:0000259" key="17">
    <source>
        <dbReference type="Pfam" id="PF16212"/>
    </source>
</evidence>
<dbReference type="GO" id="GO:0005524">
    <property type="term" value="F:ATP binding"/>
    <property type="evidence" value="ECO:0007669"/>
    <property type="project" value="UniProtKB-KW"/>
</dbReference>
<feature type="transmembrane region" description="Helical" evidence="16">
    <location>
        <begin position="331"/>
        <end position="354"/>
    </location>
</feature>
<proteinExistence type="predicted"/>
<feature type="transmembrane region" description="Helical" evidence="16">
    <location>
        <begin position="1413"/>
        <end position="1438"/>
    </location>
</feature>
<keyword evidence="11" id="KW-0813">Transport</keyword>
<dbReference type="InterPro" id="IPR023299">
    <property type="entry name" value="ATPase_P-typ_cyto_dom_N"/>
</dbReference>
<feature type="transmembrane region" description="Helical" evidence="16">
    <location>
        <begin position="1166"/>
        <end position="1184"/>
    </location>
</feature>
<evidence type="ECO:0000256" key="1">
    <source>
        <dbReference type="ARBA" id="ARBA00004141"/>
    </source>
</evidence>
<feature type="compositionally biased region" description="Low complexity" evidence="15">
    <location>
        <begin position="949"/>
        <end position="958"/>
    </location>
</feature>
<evidence type="ECO:0000256" key="12">
    <source>
        <dbReference type="ARBA" id="ARBA00035029"/>
    </source>
</evidence>
<dbReference type="InterPro" id="IPR036412">
    <property type="entry name" value="HAD-like_sf"/>
</dbReference>
<dbReference type="InterPro" id="IPR008250">
    <property type="entry name" value="ATPase_P-typ_transduc_dom_A_sf"/>
</dbReference>
<dbReference type="SUPFAM" id="SSF81665">
    <property type="entry name" value="Calcium ATPase, transmembrane domain M"/>
    <property type="match status" value="1"/>
</dbReference>
<comment type="catalytic activity">
    <reaction evidence="13">
        <text>Na(+)(in) + ATP + H2O = Na(+)(out) + ADP + phosphate + H(+)</text>
        <dbReference type="Rhea" id="RHEA:14633"/>
        <dbReference type="ChEBI" id="CHEBI:15377"/>
        <dbReference type="ChEBI" id="CHEBI:15378"/>
        <dbReference type="ChEBI" id="CHEBI:29101"/>
        <dbReference type="ChEBI" id="CHEBI:30616"/>
        <dbReference type="ChEBI" id="CHEBI:43474"/>
        <dbReference type="ChEBI" id="CHEBI:456216"/>
        <dbReference type="EC" id="7.2.2.3"/>
    </reaction>
    <physiologicalReaction direction="left-to-right" evidence="13">
        <dbReference type="Rhea" id="RHEA:14634"/>
    </physiologicalReaction>
</comment>